<accession>A0ABR3PM14</accession>
<proteinExistence type="predicted"/>
<feature type="region of interest" description="Disordered" evidence="1">
    <location>
        <begin position="9"/>
        <end position="76"/>
    </location>
</feature>
<comment type="caution">
    <text evidence="5">The sequence shown here is derived from an EMBL/GenBank/DDBJ whole genome shotgun (WGS) entry which is preliminary data.</text>
</comment>
<dbReference type="PANTHER" id="PTHR35408">
    <property type="entry name" value="CHROMOSOME 15, WHOLE GENOME SHOTGUN SEQUENCE"/>
    <property type="match status" value="1"/>
</dbReference>
<feature type="transmembrane region" description="Helical" evidence="2">
    <location>
        <begin position="714"/>
        <end position="734"/>
    </location>
</feature>
<feature type="transmembrane region" description="Helical" evidence="2">
    <location>
        <begin position="872"/>
        <end position="889"/>
    </location>
</feature>
<dbReference type="InterPro" id="IPR001173">
    <property type="entry name" value="Glyco_trans_2-like"/>
</dbReference>
<feature type="domain" description="Glycosyltransferase 2-like" evidence="3">
    <location>
        <begin position="517"/>
        <end position="730"/>
    </location>
</feature>
<gene>
    <name evidence="5" type="ORF">AAFC00_000881</name>
</gene>
<protein>
    <recommendedName>
        <fullName evidence="7">Glycosyltransferase 2-like domain-containing protein</fullName>
    </recommendedName>
</protein>
<feature type="transmembrane region" description="Helical" evidence="2">
    <location>
        <begin position="266"/>
        <end position="290"/>
    </location>
</feature>
<name>A0ABR3PM14_9PEZI</name>
<evidence type="ECO:0000256" key="1">
    <source>
        <dbReference type="SAM" id="MobiDB-lite"/>
    </source>
</evidence>
<dbReference type="RefSeq" id="XP_069203455.1">
    <property type="nucleotide sequence ID" value="XM_069347611.1"/>
</dbReference>
<organism evidence="5 6">
    <name type="scientific">Neodothiora populina</name>
    <dbReference type="NCBI Taxonomy" id="2781224"/>
    <lineage>
        <taxon>Eukaryota</taxon>
        <taxon>Fungi</taxon>
        <taxon>Dikarya</taxon>
        <taxon>Ascomycota</taxon>
        <taxon>Pezizomycotina</taxon>
        <taxon>Dothideomycetes</taxon>
        <taxon>Dothideomycetidae</taxon>
        <taxon>Dothideales</taxon>
        <taxon>Dothioraceae</taxon>
        <taxon>Neodothiora</taxon>
    </lineage>
</organism>
<dbReference type="EMBL" id="JBFMKM010000003">
    <property type="protein sequence ID" value="KAL1310606.1"/>
    <property type="molecule type" value="Genomic_DNA"/>
</dbReference>
<feature type="transmembrane region" description="Helical" evidence="2">
    <location>
        <begin position="746"/>
        <end position="767"/>
    </location>
</feature>
<sequence>MGFGSYFAPGKAKKEAKNAKKAVPEMTEKSVVEASSSGGASPMPRFPSTFGTPGAGNSPWASRPGSIHPGQDGRQAQADELKDLKCDMMVNWLYQQQMELLWTAGGHDEGIVLKKSRGRYTCCPSDIDQEPAGFFKAIETLNVRCAMTVNTRVIKLFLHGNDRPYVPLKDGLRLQVLPDMSYLPRCQKHQFAAFIADRGILVVWDDEPRQLLKRSQNIQEALMHMIWNDETEEEVSEKEKAAAVNVDEVGSDVDEIEAAAEKPRPIVLYQSIVTAFTLFIVTVAMGSGYAEVAKEIWIDGQYIRLAFIAALPAQIWLSLFFFQAICGNVAQMIGPINQVHSNSKYYSGIAPRRLRIDDGPLPHITIECPVYKEGLQGVIEPTIRSIKAAISTYEMQGGTANIFINDDGMQLIPEEEARARQDFYDEHNIGWVARPRHDPKGEHGEAFIRRGKFKKASNMNYSLWVSNRVEEKLNAINRPVTWTQDDEAEAYRNALVEVVEEDQGRTWADGNVRIGDYILLIDSDTRVPTDCLLDAVSEMEQSPQVGIIQYNSGVMNVTDSFFERGITFFTNLVYTQIRYAVANGDVAPFVGHNAVLRWAAVQSIGYEDEDEREKFWSESTVSEDFDMSLRLQAEGFIIRLAAYTGDGFKEGVSLTVYDELARWEKYAYGCSELLFQPLKYWLTKGPLTPLFMRFLKTKMPIASKITIMSYIGTYYALGSSWLLTILNYFLIGWFNGWLDHYYVDSFKIYFAIVVVFYALGNVSLAVLRYRIGEMGLIRGLWTNFKWIPLMTVFLGGVSMHVSQALLSHLFGIDMNWGATSKEADNTTFFEEVPKVIKSFKFTFAICIALAAVMAVCALAIPDLWRITTFTAIWPMVTVIACHFLLPIALNPNLMLFTF</sequence>
<dbReference type="GeneID" id="95974584"/>
<feature type="transmembrane region" description="Helical" evidence="2">
    <location>
        <begin position="841"/>
        <end position="860"/>
    </location>
</feature>
<dbReference type="Proteomes" id="UP001562354">
    <property type="component" value="Unassembled WGS sequence"/>
</dbReference>
<evidence type="ECO:0008006" key="7">
    <source>
        <dbReference type="Google" id="ProtNLM"/>
    </source>
</evidence>
<keyword evidence="2" id="KW-1133">Transmembrane helix</keyword>
<feature type="compositionally biased region" description="Low complexity" evidence="1">
    <location>
        <begin position="32"/>
        <end position="41"/>
    </location>
</feature>
<evidence type="ECO:0000256" key="2">
    <source>
        <dbReference type="SAM" id="Phobius"/>
    </source>
</evidence>
<evidence type="ECO:0000259" key="3">
    <source>
        <dbReference type="Pfam" id="PF13632"/>
    </source>
</evidence>
<feature type="transmembrane region" description="Helical" evidence="2">
    <location>
        <begin position="787"/>
        <end position="806"/>
    </location>
</feature>
<dbReference type="Pfam" id="PF13632">
    <property type="entry name" value="Glyco_trans_2_3"/>
    <property type="match status" value="1"/>
</dbReference>
<evidence type="ECO:0000313" key="5">
    <source>
        <dbReference type="EMBL" id="KAL1310606.1"/>
    </source>
</evidence>
<feature type="compositionally biased region" description="Basic and acidic residues" evidence="1">
    <location>
        <begin position="12"/>
        <end position="31"/>
    </location>
</feature>
<dbReference type="SUPFAM" id="SSF53448">
    <property type="entry name" value="Nucleotide-diphospho-sugar transferases"/>
    <property type="match status" value="1"/>
</dbReference>
<keyword evidence="2" id="KW-0812">Transmembrane</keyword>
<evidence type="ECO:0000313" key="6">
    <source>
        <dbReference type="Proteomes" id="UP001562354"/>
    </source>
</evidence>
<feature type="transmembrane region" description="Helical" evidence="2">
    <location>
        <begin position="302"/>
        <end position="322"/>
    </location>
</feature>
<dbReference type="PANTHER" id="PTHR35408:SF3">
    <property type="entry name" value="GLYCOSYLTRANSFERASE 2-LIKE DOMAIN-CONTAINING PROTEIN"/>
    <property type="match status" value="1"/>
</dbReference>
<reference evidence="5 6" key="1">
    <citation type="submission" date="2024-07" db="EMBL/GenBank/DDBJ databases">
        <title>Draft sequence of the Neodothiora populina.</title>
        <authorList>
            <person name="Drown D.D."/>
            <person name="Schuette U.S."/>
            <person name="Buechlein A.B."/>
            <person name="Rusch D.R."/>
            <person name="Winton L.W."/>
            <person name="Adams G.A."/>
        </authorList>
    </citation>
    <scope>NUCLEOTIDE SEQUENCE [LARGE SCALE GENOMIC DNA]</scope>
    <source>
        <strain evidence="5 6">CPC 39397</strain>
    </source>
</reference>
<dbReference type="InterPro" id="IPR029044">
    <property type="entry name" value="Nucleotide-diphossugar_trans"/>
</dbReference>
<evidence type="ECO:0000259" key="4">
    <source>
        <dbReference type="Pfam" id="PF25550"/>
    </source>
</evidence>
<keyword evidence="6" id="KW-1185">Reference proteome</keyword>
<dbReference type="Gene3D" id="3.90.550.10">
    <property type="entry name" value="Spore Coat Polysaccharide Biosynthesis Protein SpsA, Chain A"/>
    <property type="match status" value="1"/>
</dbReference>
<keyword evidence="2" id="KW-0472">Membrane</keyword>
<dbReference type="Pfam" id="PF25550">
    <property type="entry name" value="DUF7928"/>
    <property type="match status" value="1"/>
</dbReference>
<feature type="domain" description="DUF7928" evidence="4">
    <location>
        <begin position="85"/>
        <end position="237"/>
    </location>
</feature>
<dbReference type="InterPro" id="IPR057688">
    <property type="entry name" value="DUF7928"/>
</dbReference>